<proteinExistence type="predicted"/>
<evidence type="ECO:0000313" key="1">
    <source>
        <dbReference type="EMBL" id="MBE9040506.1"/>
    </source>
</evidence>
<dbReference type="EMBL" id="JADEXN010000091">
    <property type="protein sequence ID" value="MBE9040506.1"/>
    <property type="molecule type" value="Genomic_DNA"/>
</dbReference>
<organism evidence="1 2">
    <name type="scientific">Zarconia navalis LEGE 11467</name>
    <dbReference type="NCBI Taxonomy" id="1828826"/>
    <lineage>
        <taxon>Bacteria</taxon>
        <taxon>Bacillati</taxon>
        <taxon>Cyanobacteriota</taxon>
        <taxon>Cyanophyceae</taxon>
        <taxon>Oscillatoriophycideae</taxon>
        <taxon>Oscillatoriales</taxon>
        <taxon>Oscillatoriales incertae sedis</taxon>
        <taxon>Zarconia</taxon>
        <taxon>Zarconia navalis</taxon>
    </lineage>
</organism>
<sequence>MAIREIAQIESGYLSISLDFWAYFATIEESAANSSIDLMLQLSLMATLEECDSRTQN</sequence>
<name>A0A928VUR2_9CYAN</name>
<protein>
    <submittedName>
        <fullName evidence="1">Uncharacterized protein</fullName>
    </submittedName>
</protein>
<reference evidence="1" key="1">
    <citation type="submission" date="2020-10" db="EMBL/GenBank/DDBJ databases">
        <authorList>
            <person name="Castelo-Branco R."/>
            <person name="Eusebio N."/>
            <person name="Adriana R."/>
            <person name="Vieira A."/>
            <person name="Brugerolle De Fraissinette N."/>
            <person name="Rezende De Castro R."/>
            <person name="Schneider M.P."/>
            <person name="Vasconcelos V."/>
            <person name="Leao P.N."/>
        </authorList>
    </citation>
    <scope>NUCLEOTIDE SEQUENCE</scope>
    <source>
        <strain evidence="1">LEGE 11467</strain>
    </source>
</reference>
<keyword evidence="2" id="KW-1185">Reference proteome</keyword>
<dbReference type="Proteomes" id="UP000621799">
    <property type="component" value="Unassembled WGS sequence"/>
</dbReference>
<gene>
    <name evidence="1" type="ORF">IQ235_06850</name>
</gene>
<dbReference type="RefSeq" id="WP_264320751.1">
    <property type="nucleotide sequence ID" value="NZ_JADEXN010000091.1"/>
</dbReference>
<comment type="caution">
    <text evidence="1">The sequence shown here is derived from an EMBL/GenBank/DDBJ whole genome shotgun (WGS) entry which is preliminary data.</text>
</comment>
<evidence type="ECO:0000313" key="2">
    <source>
        <dbReference type="Proteomes" id="UP000621799"/>
    </source>
</evidence>
<dbReference type="AlphaFoldDB" id="A0A928VUR2"/>
<accession>A0A928VUR2</accession>